<evidence type="ECO:0000256" key="1">
    <source>
        <dbReference type="ARBA" id="ARBA00004123"/>
    </source>
</evidence>
<comment type="subcellular location">
    <subcellularLocation>
        <location evidence="1">Nucleus</location>
    </subcellularLocation>
</comment>
<dbReference type="InterPro" id="IPR015943">
    <property type="entry name" value="WD40/YVTN_repeat-like_dom_sf"/>
</dbReference>
<evidence type="ECO:0000256" key="2">
    <source>
        <dbReference type="ARBA" id="ARBA00022574"/>
    </source>
</evidence>
<evidence type="ECO:0000313" key="7">
    <source>
        <dbReference type="Proteomes" id="UP000824120"/>
    </source>
</evidence>
<comment type="caution">
    <text evidence="6">The sequence shown here is derived from an EMBL/GenBank/DDBJ whole genome shotgun (WGS) entry which is preliminary data.</text>
</comment>
<dbReference type="GO" id="GO:0000118">
    <property type="term" value="C:histone deacetylase complex"/>
    <property type="evidence" value="ECO:0007669"/>
    <property type="project" value="TreeGrafter"/>
</dbReference>
<dbReference type="GO" id="GO:0003714">
    <property type="term" value="F:transcription corepressor activity"/>
    <property type="evidence" value="ECO:0007669"/>
    <property type="project" value="InterPro"/>
</dbReference>
<feature type="region of interest" description="Disordered" evidence="5">
    <location>
        <begin position="1"/>
        <end position="49"/>
    </location>
</feature>
<dbReference type="OrthoDB" id="1367865at2759"/>
<sequence length="219" mass="24941">MDENFKFVEPLDLITNNVNPDHKQEPAREREKEKQHKEKEREEDKEKSDVMVLEGHTSYVRHYCTIGDLIYIFSLMYSILTLQSSLVSKLMLGFFLSGDSTTRIWTIGDGPCNSTIQRSPPNVLVLKHLESQATKKNKDATSLDSNCEDTLLASGVTMAKLKSGKDLWKKKGDYLLNGSIDTIVVVLNLKSGKSKKQFDFCLCVLSQLFFIFYLIFEQG</sequence>
<evidence type="ECO:0000256" key="5">
    <source>
        <dbReference type="SAM" id="MobiDB-lite"/>
    </source>
</evidence>
<dbReference type="AlphaFoldDB" id="A0A9J5WZT7"/>
<evidence type="ECO:0000256" key="3">
    <source>
        <dbReference type="ARBA" id="ARBA00022737"/>
    </source>
</evidence>
<accession>A0A9J5WZT7</accession>
<dbReference type="GO" id="GO:0006357">
    <property type="term" value="P:regulation of transcription by RNA polymerase II"/>
    <property type="evidence" value="ECO:0007669"/>
    <property type="project" value="TreeGrafter"/>
</dbReference>
<organism evidence="6 7">
    <name type="scientific">Solanum commersonii</name>
    <name type="common">Commerson's wild potato</name>
    <name type="synonym">Commerson's nightshade</name>
    <dbReference type="NCBI Taxonomy" id="4109"/>
    <lineage>
        <taxon>Eukaryota</taxon>
        <taxon>Viridiplantae</taxon>
        <taxon>Streptophyta</taxon>
        <taxon>Embryophyta</taxon>
        <taxon>Tracheophyta</taxon>
        <taxon>Spermatophyta</taxon>
        <taxon>Magnoliopsida</taxon>
        <taxon>eudicotyledons</taxon>
        <taxon>Gunneridae</taxon>
        <taxon>Pentapetalae</taxon>
        <taxon>asterids</taxon>
        <taxon>lamiids</taxon>
        <taxon>Solanales</taxon>
        <taxon>Solanaceae</taxon>
        <taxon>Solanoideae</taxon>
        <taxon>Solaneae</taxon>
        <taxon>Solanum</taxon>
    </lineage>
</organism>
<dbReference type="EMBL" id="JACXVP010000010">
    <property type="protein sequence ID" value="KAG5580911.1"/>
    <property type="molecule type" value="Genomic_DNA"/>
</dbReference>
<gene>
    <name evidence="6" type="ORF">H5410_051538</name>
</gene>
<keyword evidence="7" id="KW-1185">Reference proteome</keyword>
<evidence type="ECO:0000313" key="6">
    <source>
        <dbReference type="EMBL" id="KAG5580911.1"/>
    </source>
</evidence>
<reference evidence="6 7" key="1">
    <citation type="submission" date="2020-09" db="EMBL/GenBank/DDBJ databases">
        <title>De no assembly of potato wild relative species, Solanum commersonii.</title>
        <authorList>
            <person name="Cho K."/>
        </authorList>
    </citation>
    <scope>NUCLEOTIDE SEQUENCE [LARGE SCALE GENOMIC DNA]</scope>
    <source>
        <strain evidence="6">LZ3.2</strain>
        <tissue evidence="6">Leaf</tissue>
    </source>
</reference>
<dbReference type="PANTHER" id="PTHR22846:SF67">
    <property type="entry name" value="F-BOX-LIKE_WD REPEAT-CONTAINING PROTEIN TBL1XR1 ISOFORM X1"/>
    <property type="match status" value="1"/>
</dbReference>
<protein>
    <submittedName>
        <fullName evidence="6">Uncharacterized protein</fullName>
    </submittedName>
</protein>
<evidence type="ECO:0000256" key="4">
    <source>
        <dbReference type="ARBA" id="ARBA00023242"/>
    </source>
</evidence>
<dbReference type="PANTHER" id="PTHR22846">
    <property type="entry name" value="WD40 REPEAT PROTEIN"/>
    <property type="match status" value="1"/>
</dbReference>
<dbReference type="Proteomes" id="UP000824120">
    <property type="component" value="Chromosome 10"/>
</dbReference>
<keyword evidence="3" id="KW-0677">Repeat</keyword>
<keyword evidence="4" id="KW-0539">Nucleus</keyword>
<keyword evidence="2" id="KW-0853">WD repeat</keyword>
<dbReference type="Gene3D" id="2.130.10.10">
    <property type="entry name" value="YVTN repeat-like/Quinoprotein amine dehydrogenase"/>
    <property type="match status" value="1"/>
</dbReference>
<dbReference type="InterPro" id="IPR045183">
    <property type="entry name" value="Ebi-like"/>
</dbReference>
<feature type="compositionally biased region" description="Basic and acidic residues" evidence="5">
    <location>
        <begin position="20"/>
        <end position="49"/>
    </location>
</feature>
<proteinExistence type="predicted"/>
<name>A0A9J5WZT7_SOLCO</name>